<dbReference type="Pfam" id="PF13860">
    <property type="entry name" value="FlgD_ig"/>
    <property type="match status" value="1"/>
</dbReference>
<dbReference type="Gene3D" id="2.30.30.910">
    <property type="match status" value="1"/>
</dbReference>
<evidence type="ECO:0000313" key="9">
    <source>
        <dbReference type="Proteomes" id="UP000190896"/>
    </source>
</evidence>
<dbReference type="AlphaFoldDB" id="A0A1T2KY07"/>
<dbReference type="Pfam" id="PF13861">
    <property type="entry name" value="FLgD_tudor"/>
    <property type="match status" value="1"/>
</dbReference>
<evidence type="ECO:0000313" key="8">
    <source>
        <dbReference type="EMBL" id="OOZ37712.1"/>
    </source>
</evidence>
<dbReference type="OrthoDB" id="9785233at2"/>
<dbReference type="RefSeq" id="WP_078485640.1">
    <property type="nucleotide sequence ID" value="NZ_MPRJ01000003.1"/>
</dbReference>
<evidence type="ECO:0000259" key="7">
    <source>
        <dbReference type="Pfam" id="PF13861"/>
    </source>
</evidence>
<gene>
    <name evidence="8" type="ORF">BOW51_00830</name>
</gene>
<dbReference type="GO" id="GO:0044781">
    <property type="term" value="P:bacterial-type flagellum organization"/>
    <property type="evidence" value="ECO:0007669"/>
    <property type="project" value="UniProtKB-UniRule"/>
</dbReference>
<dbReference type="Proteomes" id="UP000190896">
    <property type="component" value="Unassembled WGS sequence"/>
</dbReference>
<evidence type="ECO:0000256" key="4">
    <source>
        <dbReference type="ARBA" id="ARBA00024746"/>
    </source>
</evidence>
<organism evidence="8 9">
    <name type="scientific">Solemya velesiana gill symbiont</name>
    <dbReference type="NCBI Taxonomy" id="1918948"/>
    <lineage>
        <taxon>Bacteria</taxon>
        <taxon>Pseudomonadati</taxon>
        <taxon>Pseudomonadota</taxon>
        <taxon>Gammaproteobacteria</taxon>
        <taxon>sulfur-oxidizing symbionts</taxon>
    </lineage>
</organism>
<comment type="similarity">
    <text evidence="1 5">Belongs to the FlgD family.</text>
</comment>
<dbReference type="InterPro" id="IPR005648">
    <property type="entry name" value="FlgD"/>
</dbReference>
<evidence type="ECO:0000256" key="3">
    <source>
        <dbReference type="ARBA" id="ARBA00022795"/>
    </source>
</evidence>
<evidence type="ECO:0000256" key="1">
    <source>
        <dbReference type="ARBA" id="ARBA00010577"/>
    </source>
</evidence>
<reference evidence="8 9" key="1">
    <citation type="submission" date="2016-11" db="EMBL/GenBank/DDBJ databases">
        <title>Mixed transmission modes and dynamic genome evolution in an obligate animal-bacterial symbiosis.</title>
        <authorList>
            <person name="Russell S.L."/>
            <person name="Corbett-Detig R.B."/>
            <person name="Cavanaugh C.M."/>
        </authorList>
    </citation>
    <scope>NUCLEOTIDE SEQUENCE [LARGE SCALE GENOMIC DNA]</scope>
    <source>
        <strain evidence="8">Se-Cadez</strain>
    </source>
</reference>
<evidence type="ECO:0000259" key="6">
    <source>
        <dbReference type="Pfam" id="PF13860"/>
    </source>
</evidence>
<dbReference type="InterPro" id="IPR025965">
    <property type="entry name" value="FlgD/Vpr_Ig-like"/>
</dbReference>
<evidence type="ECO:0000256" key="5">
    <source>
        <dbReference type="RuleBase" id="RU362076"/>
    </source>
</evidence>
<dbReference type="Gene3D" id="2.60.40.4070">
    <property type="match status" value="1"/>
</dbReference>
<dbReference type="EMBL" id="MPRJ01000003">
    <property type="protein sequence ID" value="OOZ37712.1"/>
    <property type="molecule type" value="Genomic_DNA"/>
</dbReference>
<feature type="domain" description="FlgD Tudor-like" evidence="7">
    <location>
        <begin position="88"/>
        <end position="223"/>
    </location>
</feature>
<comment type="function">
    <text evidence="4 5">Required for flagellar hook formation. May act as a scaffolding protein.</text>
</comment>
<protein>
    <recommendedName>
        <fullName evidence="2 5">Basal-body rod modification protein FlgD</fullName>
    </recommendedName>
</protein>
<name>A0A1T2KY07_9GAMM</name>
<evidence type="ECO:0000256" key="2">
    <source>
        <dbReference type="ARBA" id="ARBA00016013"/>
    </source>
</evidence>
<keyword evidence="9" id="KW-1185">Reference proteome</keyword>
<proteinExistence type="inferred from homology"/>
<keyword evidence="3 5" id="KW-1005">Bacterial flagellum biogenesis</keyword>
<accession>A0A1T2KY07</accession>
<comment type="caution">
    <text evidence="8">The sequence shown here is derived from an EMBL/GenBank/DDBJ whole genome shotgun (WGS) entry which is preliminary data.</text>
</comment>
<dbReference type="Pfam" id="PF03963">
    <property type="entry name" value="FlgD"/>
    <property type="match status" value="1"/>
</dbReference>
<sequence length="226" mass="24127">MTTVNTDNDLLAQLGLSPIQSDKRVNDASELGIDAFLKLMVTQLSNQDPFEPMDNTQFVSQMAQFASVTGLDKLNESFDSFSASMTSDQALQAGELIGHDVLVPAYQGYLAPGGAIWGQVELDQNAKVTLRVTDAVGQVVREVSLGQQQAGPVHFSWDGITSAGDYAPSGNYYIQVDASYNGKTEALQSYLFAPVESVVLGSSGQGLTLNLEGLGPVAFNQVKQIN</sequence>
<dbReference type="InterPro" id="IPR025963">
    <property type="entry name" value="FLgD_Tudor"/>
</dbReference>
<feature type="domain" description="FlgD/Vpr Ig-like" evidence="6">
    <location>
        <begin position="118"/>
        <end position="181"/>
    </location>
</feature>